<comment type="caution">
    <text evidence="1">The sequence shown here is derived from an EMBL/GenBank/DDBJ whole genome shotgun (WGS) entry which is preliminary data.</text>
</comment>
<protein>
    <submittedName>
        <fullName evidence="1">Membrane protein</fullName>
    </submittedName>
</protein>
<dbReference type="EMBL" id="JACHCB010000024">
    <property type="protein sequence ID" value="MBB6112889.1"/>
    <property type="molecule type" value="Genomic_DNA"/>
</dbReference>
<keyword evidence="2" id="KW-1185">Reference proteome</keyword>
<name>A0ABR6PUQ7_9SPHI</name>
<dbReference type="RefSeq" id="WP_076378639.1">
    <property type="nucleotide sequence ID" value="NZ_FTMG01000024.1"/>
</dbReference>
<sequence length="61" mass="6175">MKTKKMSFANIKNVLSKIEMKKIMAGSSGGGGGGSGGYQYCPNNNSGAGGFCWSNTGASCC</sequence>
<dbReference type="Proteomes" id="UP000541583">
    <property type="component" value="Unassembled WGS sequence"/>
</dbReference>
<proteinExistence type="predicted"/>
<reference evidence="1 2" key="1">
    <citation type="submission" date="2020-08" db="EMBL/GenBank/DDBJ databases">
        <title>Genomic Encyclopedia of Type Strains, Phase IV (KMG-V): Genome sequencing to study the core and pangenomes of soil and plant-associated prokaryotes.</title>
        <authorList>
            <person name="Whitman W."/>
        </authorList>
    </citation>
    <scope>NUCLEOTIDE SEQUENCE [LARGE SCALE GENOMIC DNA]</scope>
    <source>
        <strain evidence="1 2">ANJLi2</strain>
    </source>
</reference>
<evidence type="ECO:0000313" key="1">
    <source>
        <dbReference type="EMBL" id="MBB6112889.1"/>
    </source>
</evidence>
<gene>
    <name evidence="1" type="ORF">HDF23_005672</name>
</gene>
<evidence type="ECO:0000313" key="2">
    <source>
        <dbReference type="Proteomes" id="UP000541583"/>
    </source>
</evidence>
<accession>A0ABR6PUQ7</accession>
<organism evidence="1 2">
    <name type="scientific">Mucilaginibacter lappiensis</name>
    <dbReference type="NCBI Taxonomy" id="354630"/>
    <lineage>
        <taxon>Bacteria</taxon>
        <taxon>Pseudomonadati</taxon>
        <taxon>Bacteroidota</taxon>
        <taxon>Sphingobacteriia</taxon>
        <taxon>Sphingobacteriales</taxon>
        <taxon>Sphingobacteriaceae</taxon>
        <taxon>Mucilaginibacter</taxon>
    </lineage>
</organism>